<keyword evidence="8" id="KW-0349">Heme</keyword>
<dbReference type="PANTHER" id="PTHR19372:SF7">
    <property type="entry name" value="SULFITE OXIDASE, MITOCHONDRIAL"/>
    <property type="match status" value="1"/>
</dbReference>
<dbReference type="InterPro" id="IPR014756">
    <property type="entry name" value="Ig_E-set"/>
</dbReference>
<name>A0A087SE15_AUXPR</name>
<proteinExistence type="predicted"/>
<dbReference type="SUPFAM" id="SSF81296">
    <property type="entry name" value="E set domains"/>
    <property type="match status" value="1"/>
</dbReference>
<feature type="domain" description="Cytochrome b5 heme-binding" evidence="14">
    <location>
        <begin position="80"/>
        <end position="159"/>
    </location>
</feature>
<dbReference type="Proteomes" id="UP000279271">
    <property type="component" value="Unassembled WGS sequence"/>
</dbReference>
<reference evidence="18" key="2">
    <citation type="journal article" date="2018" name="Algal Res.">
        <title>Characterization of plant carbon substrate utilization by Auxenochlorella protothecoides.</title>
        <authorList>
            <person name="Vogler B.W."/>
            <person name="Starkenburg S.R."/>
            <person name="Sudasinghe N."/>
            <person name="Schambach J.Y."/>
            <person name="Rollin J.A."/>
            <person name="Pattathil S."/>
            <person name="Barry A.N."/>
        </authorList>
    </citation>
    <scope>NUCLEOTIDE SEQUENCE [LARGE SCALE GENOMIC DNA]</scope>
    <source>
        <strain evidence="18">UTEX 25</strain>
    </source>
</reference>
<evidence type="ECO:0000256" key="11">
    <source>
        <dbReference type="ARBA" id="ARBA00023004"/>
    </source>
</evidence>
<keyword evidence="10" id="KW-0560">Oxidoreductase</keyword>
<dbReference type="GO" id="GO:0008482">
    <property type="term" value="F:sulfite oxidase activity"/>
    <property type="evidence" value="ECO:0007669"/>
    <property type="project" value="UniProtKB-EC"/>
</dbReference>
<feature type="transmembrane region" description="Helical" evidence="13">
    <location>
        <begin position="46"/>
        <end position="66"/>
    </location>
</feature>
<reference evidence="16" key="4">
    <citation type="submission" date="2018-11" db="EMBL/GenBank/DDBJ databases">
        <title>Characterization of plant carbon substrate utilization by Auxenochlorella protothecoides.</title>
        <authorList>
            <person name="Vogler B.W."/>
            <person name="Starkenburg S.R."/>
            <person name="Sudasinghe N."/>
            <person name="Schambach J.Y."/>
            <person name="Rollin J.A."/>
            <person name="Pattathil S."/>
            <person name="Barry A.N."/>
        </authorList>
    </citation>
    <scope>NUCLEOTIDE SEQUENCE [LARGE SCALE GENOMIC DNA]</scope>
    <source>
        <strain evidence="16">UTEX 25</strain>
    </source>
</reference>
<dbReference type="STRING" id="3075.A0A087SE15"/>
<keyword evidence="13" id="KW-1133">Transmembrane helix</keyword>
<keyword evidence="17" id="KW-1185">Reference proteome</keyword>
<dbReference type="PRINTS" id="PR00363">
    <property type="entry name" value="CYTOCHROMEB5"/>
</dbReference>
<evidence type="ECO:0000256" key="13">
    <source>
        <dbReference type="SAM" id="Phobius"/>
    </source>
</evidence>
<dbReference type="SMART" id="SM01117">
    <property type="entry name" value="Cyt-b5"/>
    <property type="match status" value="1"/>
</dbReference>
<evidence type="ECO:0000313" key="16">
    <source>
        <dbReference type="EMBL" id="RMZ56298.1"/>
    </source>
</evidence>
<comment type="subunit">
    <text evidence="5">Homodimer.</text>
</comment>
<dbReference type="PRINTS" id="PR00407">
    <property type="entry name" value="EUMOPTERIN"/>
</dbReference>
<evidence type="ECO:0000256" key="9">
    <source>
        <dbReference type="ARBA" id="ARBA00022723"/>
    </source>
</evidence>
<dbReference type="InterPro" id="IPR036374">
    <property type="entry name" value="OxRdtase_Mopterin-bd_sf"/>
</dbReference>
<dbReference type="FunFam" id="3.90.420.10:FF:000002">
    <property type="entry name" value="sulfite oxidase, mitochondrial"/>
    <property type="match status" value="1"/>
</dbReference>
<evidence type="ECO:0000256" key="10">
    <source>
        <dbReference type="ARBA" id="ARBA00023002"/>
    </source>
</evidence>
<dbReference type="InterPro" id="IPR008335">
    <property type="entry name" value="Mopterin_OxRdtase_euk"/>
</dbReference>
<evidence type="ECO:0000259" key="14">
    <source>
        <dbReference type="PROSITE" id="PS50255"/>
    </source>
</evidence>
<dbReference type="EMBL" id="QOKY01000150">
    <property type="protein sequence ID" value="RMZ56298.1"/>
    <property type="molecule type" value="Genomic_DNA"/>
</dbReference>
<dbReference type="Pfam" id="PF00174">
    <property type="entry name" value="Oxidored_molyb"/>
    <property type="match status" value="1"/>
</dbReference>
<dbReference type="Gene3D" id="2.60.40.650">
    <property type="match status" value="1"/>
</dbReference>
<keyword evidence="9" id="KW-0479">Metal-binding</keyword>
<evidence type="ECO:0000256" key="7">
    <source>
        <dbReference type="ARBA" id="ARBA00022505"/>
    </source>
</evidence>
<accession>A0A087SE15</accession>
<dbReference type="GeneID" id="23612641"/>
<dbReference type="SUPFAM" id="SSF56524">
    <property type="entry name" value="Oxidoreductase molybdopterin-binding domain"/>
    <property type="match status" value="1"/>
</dbReference>
<evidence type="ECO:0000313" key="15">
    <source>
        <dbReference type="EMBL" id="KFM23969.1"/>
    </source>
</evidence>
<dbReference type="GO" id="GO:0043546">
    <property type="term" value="F:molybdopterin cofactor binding"/>
    <property type="evidence" value="ECO:0007669"/>
    <property type="project" value="InterPro"/>
</dbReference>
<dbReference type="CDD" id="cd02111">
    <property type="entry name" value="eukary_SO_Moco"/>
    <property type="match status" value="1"/>
</dbReference>
<dbReference type="GO" id="GO:0006790">
    <property type="term" value="P:sulfur compound metabolic process"/>
    <property type="evidence" value="ECO:0007669"/>
    <property type="project" value="TreeGrafter"/>
</dbReference>
<dbReference type="eggNOG" id="KOG0535">
    <property type="taxonomic scope" value="Eukaryota"/>
</dbReference>
<dbReference type="InterPro" id="IPR036400">
    <property type="entry name" value="Cyt_B5-like_heme/steroid_sf"/>
</dbReference>
<dbReference type="SMR" id="A0A087SE15"/>
<comment type="cofactor">
    <cofactor evidence="2">
        <name>heme b</name>
        <dbReference type="ChEBI" id="CHEBI:60344"/>
    </cofactor>
</comment>
<dbReference type="OrthoDB" id="10051395at2759"/>
<evidence type="ECO:0000256" key="4">
    <source>
        <dbReference type="ARBA" id="ARBA00004971"/>
    </source>
</evidence>
<dbReference type="GO" id="GO:0005758">
    <property type="term" value="C:mitochondrial intermembrane space"/>
    <property type="evidence" value="ECO:0007669"/>
    <property type="project" value="UniProtKB-SubCell"/>
</dbReference>
<dbReference type="RefSeq" id="XP_011396847.1">
    <property type="nucleotide sequence ID" value="XM_011398545.1"/>
</dbReference>
<dbReference type="PROSITE" id="PS00559">
    <property type="entry name" value="MOLYBDOPTERIN_EUK"/>
    <property type="match status" value="1"/>
</dbReference>
<dbReference type="EC" id="1.8.3.1" evidence="6"/>
<dbReference type="Pfam" id="PF03404">
    <property type="entry name" value="Mo-co_dimer"/>
    <property type="match status" value="1"/>
</dbReference>
<dbReference type="PANTHER" id="PTHR19372">
    <property type="entry name" value="SULFITE REDUCTASE"/>
    <property type="match status" value="1"/>
</dbReference>
<evidence type="ECO:0000256" key="1">
    <source>
        <dbReference type="ARBA" id="ARBA00001924"/>
    </source>
</evidence>
<evidence type="ECO:0000256" key="3">
    <source>
        <dbReference type="ARBA" id="ARBA00004569"/>
    </source>
</evidence>
<dbReference type="KEGG" id="apro:F751_1250"/>
<keyword evidence="13" id="KW-0812">Transmembrane</keyword>
<dbReference type="AlphaFoldDB" id="A0A087SE15"/>
<reference evidence="16" key="3">
    <citation type="submission" date="2018-10" db="EMBL/GenBank/DDBJ databases">
        <authorList>
            <person name="Hovde B."/>
            <person name="Zhang X."/>
        </authorList>
    </citation>
    <scope>NUCLEOTIDE SEQUENCE [LARGE SCALE GENOMIC DNA]</scope>
    <source>
        <strain evidence="16">UTEX 25</strain>
    </source>
</reference>
<evidence type="ECO:0000256" key="2">
    <source>
        <dbReference type="ARBA" id="ARBA00001970"/>
    </source>
</evidence>
<dbReference type="eggNOG" id="KOG4576">
    <property type="taxonomic scope" value="Eukaryota"/>
</dbReference>
<dbReference type="Gene3D" id="3.10.120.10">
    <property type="entry name" value="Cytochrome b5-like heme/steroid binding domain"/>
    <property type="match status" value="1"/>
</dbReference>
<keyword evidence="7" id="KW-0500">Molybdenum</keyword>
<dbReference type="Pfam" id="PF00173">
    <property type="entry name" value="Cyt-b5"/>
    <property type="match status" value="1"/>
</dbReference>
<dbReference type="GO" id="GO:0020037">
    <property type="term" value="F:heme binding"/>
    <property type="evidence" value="ECO:0007669"/>
    <property type="project" value="TreeGrafter"/>
</dbReference>
<dbReference type="Gene3D" id="3.90.420.10">
    <property type="entry name" value="Oxidoreductase, molybdopterin-binding domain"/>
    <property type="match status" value="1"/>
</dbReference>
<evidence type="ECO:0000256" key="5">
    <source>
        <dbReference type="ARBA" id="ARBA00011738"/>
    </source>
</evidence>
<dbReference type="FunFam" id="3.10.120.10:FF:000007">
    <property type="entry name" value="Sulfite oxidase, mitochondrial"/>
    <property type="match status" value="1"/>
</dbReference>
<dbReference type="PROSITE" id="PS50255">
    <property type="entry name" value="CYTOCHROME_B5_2"/>
    <property type="match status" value="1"/>
</dbReference>
<evidence type="ECO:0000313" key="17">
    <source>
        <dbReference type="Proteomes" id="UP000028924"/>
    </source>
</evidence>
<protein>
    <recommendedName>
        <fullName evidence="6">sulfite oxidase</fullName>
        <ecNumber evidence="6">1.8.3.1</ecNumber>
    </recommendedName>
</protein>
<organism evidence="15 17">
    <name type="scientific">Auxenochlorella protothecoides</name>
    <name type="common">Green microalga</name>
    <name type="synonym">Chlorella protothecoides</name>
    <dbReference type="NCBI Taxonomy" id="3075"/>
    <lineage>
        <taxon>Eukaryota</taxon>
        <taxon>Viridiplantae</taxon>
        <taxon>Chlorophyta</taxon>
        <taxon>core chlorophytes</taxon>
        <taxon>Trebouxiophyceae</taxon>
        <taxon>Chlorellales</taxon>
        <taxon>Chlorellaceae</taxon>
        <taxon>Auxenochlorella</taxon>
    </lineage>
</organism>
<evidence type="ECO:0000256" key="6">
    <source>
        <dbReference type="ARBA" id="ARBA00012505"/>
    </source>
</evidence>
<evidence type="ECO:0000313" key="18">
    <source>
        <dbReference type="Proteomes" id="UP000279271"/>
    </source>
</evidence>
<comment type="subcellular location">
    <subcellularLocation>
        <location evidence="3">Mitochondrion intermembrane space</location>
    </subcellularLocation>
</comment>
<keyword evidence="11" id="KW-0408">Iron</keyword>
<evidence type="ECO:0000256" key="8">
    <source>
        <dbReference type="ARBA" id="ARBA00022617"/>
    </source>
</evidence>
<dbReference type="InterPro" id="IPR001199">
    <property type="entry name" value="Cyt_B5-like_heme/steroid-bd"/>
</dbReference>
<gene>
    <name evidence="16" type="ORF">APUTEX25_000537</name>
    <name evidence="15" type="ORF">F751_1250</name>
</gene>
<evidence type="ECO:0000256" key="12">
    <source>
        <dbReference type="ARBA" id="ARBA00023128"/>
    </source>
</evidence>
<dbReference type="GO" id="GO:0030151">
    <property type="term" value="F:molybdenum ion binding"/>
    <property type="evidence" value="ECO:0007669"/>
    <property type="project" value="InterPro"/>
</dbReference>
<dbReference type="Proteomes" id="UP000028924">
    <property type="component" value="Unassembled WGS sequence"/>
</dbReference>
<sequence>MRRCVASLNRRVWAESCRRDRAWRVGACARALTTDAAREQGATARAWWAGSLAVGASFGLGAWYLATHPGPALAKDVSSLPEYSKEEVAKHRTPEDRVWVTYKEGVYDITDWVDIHPGGKARLMMAAGSAIDPFWSMYQQHNTQQVRDILEGYRIGSLEGGAPPPPEDPYADDPKDRLPALIVRSARPMNAEPPRELLTGSVITPTEVFYIRNHLPVPRIDEAQYSLRIEGQGIKTLDLSLDRLKAEFRKHTVTATVQCSGNRRNDFYAVKDVKGLEWGGAAIGTAVWGGVRLGEVLQAAGLDPGAEGVRHVQFFGADADGAGQAYAASIPVHRALDPRADVLLAYEMNGAPLTRDHGAPLRVIVPGTAGCRSVKWVTKVVPSGEEADSLWQRRDYKAFSPSVGWDEVDWDSAPAIQAMPVTSLICEPAPGARVEPEDLVTVKGYAWSGGGNRVIRVDVTADGGATWHTAELEGVEQEEGRNWAWVLWSAEVEVPGTPGEVEIAAKATDASYNTQPEAPGPIWNLRGVNCNSWPRIRIVAEEAQ</sequence>
<comment type="pathway">
    <text evidence="4">Energy metabolism; sulfur metabolism.</text>
</comment>
<dbReference type="InterPro" id="IPR022407">
    <property type="entry name" value="OxRdtase_Mopterin_BS"/>
</dbReference>
<keyword evidence="12" id="KW-0496">Mitochondrion</keyword>
<dbReference type="InterPro" id="IPR000572">
    <property type="entry name" value="OxRdtase_Mopterin-bd_dom"/>
</dbReference>
<dbReference type="EMBL" id="KL662102">
    <property type="protein sequence ID" value="KFM23969.1"/>
    <property type="molecule type" value="Genomic_DNA"/>
</dbReference>
<dbReference type="InterPro" id="IPR005066">
    <property type="entry name" value="MoCF_OxRdtse_dimer"/>
</dbReference>
<dbReference type="SUPFAM" id="SSF55856">
    <property type="entry name" value="Cytochrome b5-like heme/steroid binding domain"/>
    <property type="match status" value="1"/>
</dbReference>
<keyword evidence="13" id="KW-0472">Membrane</keyword>
<comment type="cofactor">
    <cofactor evidence="1">
        <name>Mo-molybdopterin</name>
        <dbReference type="ChEBI" id="CHEBI:71302"/>
    </cofactor>
</comment>
<reference evidence="15 17" key="1">
    <citation type="journal article" date="2014" name="BMC Genomics">
        <title>Oil accumulation mechanisms of the oleaginous microalga Chlorella protothecoides revealed through its genome, transcriptomes, and proteomes.</title>
        <authorList>
            <person name="Gao C."/>
            <person name="Wang Y."/>
            <person name="Shen Y."/>
            <person name="Yan D."/>
            <person name="He X."/>
            <person name="Dai J."/>
            <person name="Wu Q."/>
        </authorList>
    </citation>
    <scope>NUCLEOTIDE SEQUENCE [LARGE SCALE GENOMIC DNA]</scope>
    <source>
        <strain evidence="15 17">0710</strain>
    </source>
</reference>